<evidence type="ECO:0000256" key="5">
    <source>
        <dbReference type="ARBA" id="ARBA00023163"/>
    </source>
</evidence>
<dbReference type="InterPro" id="IPR007120">
    <property type="entry name" value="DNA-dir_RNAP_su2_dom"/>
</dbReference>
<dbReference type="GO" id="GO:0003899">
    <property type="term" value="F:DNA-directed RNA polymerase activity"/>
    <property type="evidence" value="ECO:0007669"/>
    <property type="project" value="UniProtKB-EC"/>
</dbReference>
<dbReference type="EMBL" id="VSSQ01035972">
    <property type="protein sequence ID" value="MPM88340.1"/>
    <property type="molecule type" value="Genomic_DNA"/>
</dbReference>
<dbReference type="FunFam" id="3.90.1800.10:FF:000001">
    <property type="entry name" value="DNA-directed RNA polymerase subunit beta"/>
    <property type="match status" value="1"/>
</dbReference>
<name>A0A645DFS9_9ZZZZ</name>
<feature type="domain" description="DNA-directed RNA polymerase subunit 2 hybrid-binding" evidence="7">
    <location>
        <begin position="2"/>
        <end position="198"/>
    </location>
</feature>
<keyword evidence="3 9" id="KW-0808">Transferase</keyword>
<comment type="catalytic activity">
    <reaction evidence="6">
        <text>RNA(n) + a ribonucleoside 5'-triphosphate = RNA(n+1) + diphosphate</text>
        <dbReference type="Rhea" id="RHEA:21248"/>
        <dbReference type="Rhea" id="RHEA-COMP:14527"/>
        <dbReference type="Rhea" id="RHEA-COMP:17342"/>
        <dbReference type="ChEBI" id="CHEBI:33019"/>
        <dbReference type="ChEBI" id="CHEBI:61557"/>
        <dbReference type="ChEBI" id="CHEBI:140395"/>
        <dbReference type="EC" id="2.7.7.6"/>
    </reaction>
</comment>
<dbReference type="CDD" id="cd00653">
    <property type="entry name" value="RNA_pol_B_RPB2"/>
    <property type="match status" value="1"/>
</dbReference>
<dbReference type="Pfam" id="PF04560">
    <property type="entry name" value="RNA_pol_Rpb2_7"/>
    <property type="match status" value="1"/>
</dbReference>
<feature type="domain" description="RNA polymerase Rpb2" evidence="8">
    <location>
        <begin position="200"/>
        <end position="274"/>
    </location>
</feature>
<dbReference type="InterPro" id="IPR007121">
    <property type="entry name" value="RNA_pol_bsu_CS"/>
</dbReference>
<dbReference type="InterPro" id="IPR007641">
    <property type="entry name" value="RNA_pol_Rpb2_7"/>
</dbReference>
<comment type="caution">
    <text evidence="9">The sequence shown here is derived from an EMBL/GenBank/DDBJ whole genome shotgun (WGS) entry which is preliminary data.</text>
</comment>
<proteinExistence type="predicted"/>
<protein>
    <recommendedName>
        <fullName evidence="1">DNA-directed RNA polymerase</fullName>
        <ecNumber evidence="1">2.7.7.6</ecNumber>
    </recommendedName>
</protein>
<evidence type="ECO:0000259" key="8">
    <source>
        <dbReference type="Pfam" id="PF04560"/>
    </source>
</evidence>
<dbReference type="PROSITE" id="PS01166">
    <property type="entry name" value="RNA_POL_BETA"/>
    <property type="match status" value="1"/>
</dbReference>
<evidence type="ECO:0000256" key="2">
    <source>
        <dbReference type="ARBA" id="ARBA00022478"/>
    </source>
</evidence>
<evidence type="ECO:0000313" key="9">
    <source>
        <dbReference type="EMBL" id="MPM88340.1"/>
    </source>
</evidence>
<dbReference type="Gene3D" id="2.40.50.150">
    <property type="match status" value="1"/>
</dbReference>
<dbReference type="SUPFAM" id="SSF64484">
    <property type="entry name" value="beta and beta-prime subunits of DNA dependent RNA-polymerase"/>
    <property type="match status" value="1"/>
</dbReference>
<evidence type="ECO:0000256" key="4">
    <source>
        <dbReference type="ARBA" id="ARBA00022695"/>
    </source>
</evidence>
<sequence length="372" mass="40726">MRDTSLRVPHGEGGIVVDVKVFTREHKDELSPGVNQMVRVYIAQKRKISVGDKMAGRHGNKGVISRILPEEDMPFLPDGTPLQIVLNPLGVPSRMNIGQVLELHLGAACKNLGIKIATPVFDGATESDIKELLVKSGLKEDGKTILYDGRSGEPFERRISVGYMYYLKLAHLVDDKIHARSTGPYSLVTQQPLGGKAQFGGQRFGEMEVWALEAYGAAYTLQEILTVKSDDVVGRVKTYEAIVKGDNVPPAGVPESFKVLIKELQSLALDIKVLSDTREEIQIGEDDDDDIAPLDINLGGLEDAPIGIAPLGEEEDDELDDFDDFEDFDEVEDEALAPEEETEPSGEDLVGLDEDLAELSDALDLDIDKDLD</sequence>
<organism evidence="9">
    <name type="scientific">bioreactor metagenome</name>
    <dbReference type="NCBI Taxonomy" id="1076179"/>
    <lineage>
        <taxon>unclassified sequences</taxon>
        <taxon>metagenomes</taxon>
        <taxon>ecological metagenomes</taxon>
    </lineage>
</organism>
<reference evidence="9" key="1">
    <citation type="submission" date="2019-08" db="EMBL/GenBank/DDBJ databases">
        <authorList>
            <person name="Kucharzyk K."/>
            <person name="Murdoch R.W."/>
            <person name="Higgins S."/>
            <person name="Loffler F."/>
        </authorList>
    </citation>
    <scope>NUCLEOTIDE SEQUENCE</scope>
</reference>
<dbReference type="GO" id="GO:0000428">
    <property type="term" value="C:DNA-directed RNA polymerase complex"/>
    <property type="evidence" value="ECO:0007669"/>
    <property type="project" value="UniProtKB-KW"/>
</dbReference>
<gene>
    <name evidence="9" type="primary">rpoB_46</name>
    <name evidence="9" type="ORF">SDC9_135442</name>
</gene>
<keyword evidence="4 9" id="KW-0548">Nucleotidyltransferase</keyword>
<dbReference type="GO" id="GO:0003677">
    <property type="term" value="F:DNA binding"/>
    <property type="evidence" value="ECO:0007669"/>
    <property type="project" value="InterPro"/>
</dbReference>
<evidence type="ECO:0000256" key="3">
    <source>
        <dbReference type="ARBA" id="ARBA00022679"/>
    </source>
</evidence>
<dbReference type="InterPro" id="IPR037033">
    <property type="entry name" value="DNA-dir_RNAP_su2_hyb_sf"/>
</dbReference>
<dbReference type="Gene3D" id="3.90.1800.10">
    <property type="entry name" value="RNA polymerase alpha subunit dimerisation domain"/>
    <property type="match status" value="1"/>
</dbReference>
<dbReference type="PANTHER" id="PTHR20856">
    <property type="entry name" value="DNA-DIRECTED RNA POLYMERASE I SUBUNIT 2"/>
    <property type="match status" value="1"/>
</dbReference>
<dbReference type="GO" id="GO:0006351">
    <property type="term" value="P:DNA-templated transcription"/>
    <property type="evidence" value="ECO:0007669"/>
    <property type="project" value="InterPro"/>
</dbReference>
<dbReference type="EC" id="2.7.7.6" evidence="1"/>
<dbReference type="GO" id="GO:0032549">
    <property type="term" value="F:ribonucleoside binding"/>
    <property type="evidence" value="ECO:0007669"/>
    <property type="project" value="InterPro"/>
</dbReference>
<dbReference type="InterPro" id="IPR014724">
    <property type="entry name" value="RNA_pol_RPB2_OB-fold"/>
</dbReference>
<keyword evidence="2 9" id="KW-0240">DNA-directed RNA polymerase</keyword>
<accession>A0A645DFS9</accession>
<dbReference type="AlphaFoldDB" id="A0A645DFS9"/>
<keyword evidence="5" id="KW-0804">Transcription</keyword>
<dbReference type="Pfam" id="PF00562">
    <property type="entry name" value="RNA_pol_Rpb2_6"/>
    <property type="match status" value="1"/>
</dbReference>
<evidence type="ECO:0000256" key="6">
    <source>
        <dbReference type="ARBA" id="ARBA00048552"/>
    </source>
</evidence>
<evidence type="ECO:0000256" key="1">
    <source>
        <dbReference type="ARBA" id="ARBA00012418"/>
    </source>
</evidence>
<dbReference type="InterPro" id="IPR015712">
    <property type="entry name" value="DNA-dir_RNA_pol_su2"/>
</dbReference>
<dbReference type="Gene3D" id="2.40.270.10">
    <property type="entry name" value="DNA-directed RNA polymerase, subunit 2, domain 6"/>
    <property type="match status" value="2"/>
</dbReference>
<evidence type="ECO:0000259" key="7">
    <source>
        <dbReference type="Pfam" id="PF00562"/>
    </source>
</evidence>